<evidence type="ECO:0000256" key="3">
    <source>
        <dbReference type="PIRSR" id="PIRSR001235-1"/>
    </source>
</evidence>
<comment type="caution">
    <text evidence="6">The sequence shown here is derived from an EMBL/GenBank/DDBJ whole genome shotgun (WGS) entry which is preliminary data.</text>
</comment>
<reference evidence="6 7" key="1">
    <citation type="journal article" date="2015" name="Genome Announc.">
        <title>Expanding the biotechnology potential of lactobacilli through comparative genomics of 213 strains and associated genera.</title>
        <authorList>
            <person name="Sun Z."/>
            <person name="Harris H.M."/>
            <person name="McCann A."/>
            <person name="Guo C."/>
            <person name="Argimon S."/>
            <person name="Zhang W."/>
            <person name="Yang X."/>
            <person name="Jeffery I.B."/>
            <person name="Cooney J.C."/>
            <person name="Kagawa T.F."/>
            <person name="Liu W."/>
            <person name="Song Y."/>
            <person name="Salvetti E."/>
            <person name="Wrobel A."/>
            <person name="Rasinkangas P."/>
            <person name="Parkhill J."/>
            <person name="Rea M.C."/>
            <person name="O'Sullivan O."/>
            <person name="Ritari J."/>
            <person name="Douillard F.P."/>
            <person name="Paul Ross R."/>
            <person name="Yang R."/>
            <person name="Briner A.E."/>
            <person name="Felis G.E."/>
            <person name="de Vos W.M."/>
            <person name="Barrangou R."/>
            <person name="Klaenhammer T.R."/>
            <person name="Caufield P.W."/>
            <person name="Cui Y."/>
            <person name="Zhang H."/>
            <person name="O'Toole P.W."/>
        </authorList>
    </citation>
    <scope>NUCLEOTIDE SEQUENCE [LARGE SCALE GENOMIC DNA]</scope>
    <source>
        <strain evidence="6 7">DSM 19971</strain>
    </source>
</reference>
<dbReference type="EMBL" id="AZEG01000016">
    <property type="protein sequence ID" value="KRL37075.1"/>
    <property type="molecule type" value="Genomic_DNA"/>
</dbReference>
<comment type="cofactor">
    <cofactor evidence="3">
        <name>Zn(2+)</name>
        <dbReference type="ChEBI" id="CHEBI:29105"/>
    </cofactor>
    <text evidence="3">Binds 2 Zn(2+) ions per subunit.</text>
</comment>
<evidence type="ECO:0000259" key="5">
    <source>
        <dbReference type="Pfam" id="PF07687"/>
    </source>
</evidence>
<feature type="binding site" evidence="3">
    <location>
        <position position="396"/>
    </location>
    <ligand>
        <name>Zn(2+)</name>
        <dbReference type="ChEBI" id="CHEBI:29105"/>
        <label>2</label>
    </ligand>
</feature>
<dbReference type="Proteomes" id="UP000051155">
    <property type="component" value="Unassembled WGS sequence"/>
</dbReference>
<feature type="binding site" evidence="3">
    <location>
        <position position="112"/>
    </location>
    <ligand>
        <name>Zn(2+)</name>
        <dbReference type="ChEBI" id="CHEBI:29105"/>
        <label>2</label>
    </ligand>
</feature>
<keyword evidence="3" id="KW-0862">Zinc</keyword>
<dbReference type="InterPro" id="IPR011650">
    <property type="entry name" value="Peptidase_M20_dimer"/>
</dbReference>
<gene>
    <name evidence="6" type="ORF">FD20_GL000675</name>
</gene>
<keyword evidence="2" id="KW-0378">Hydrolase</keyword>
<dbReference type="PANTHER" id="PTHR32494">
    <property type="entry name" value="ALLANTOATE DEIMINASE-RELATED"/>
    <property type="match status" value="1"/>
</dbReference>
<feature type="binding site" evidence="3">
    <location>
        <position position="101"/>
    </location>
    <ligand>
        <name>Zn(2+)</name>
        <dbReference type="ChEBI" id="CHEBI:29105"/>
        <label>1</label>
    </ligand>
</feature>
<dbReference type="InterPro" id="IPR010158">
    <property type="entry name" value="Amidase_Cbmase"/>
</dbReference>
<feature type="binding site" evidence="4">
    <location>
        <position position="295"/>
    </location>
    <ligand>
        <name>allantoate</name>
        <dbReference type="ChEBI" id="CHEBI:17536"/>
    </ligand>
</feature>
<evidence type="ECO:0000256" key="2">
    <source>
        <dbReference type="ARBA" id="ARBA00022801"/>
    </source>
</evidence>
<proteinExistence type="inferred from homology"/>
<evidence type="ECO:0000313" key="6">
    <source>
        <dbReference type="EMBL" id="KRL37075.1"/>
    </source>
</evidence>
<dbReference type="GO" id="GO:0046872">
    <property type="term" value="F:metal ion binding"/>
    <property type="evidence" value="ECO:0007669"/>
    <property type="project" value="UniProtKB-KW"/>
</dbReference>
<dbReference type="Pfam" id="PF01546">
    <property type="entry name" value="Peptidase_M20"/>
    <property type="match status" value="1"/>
</dbReference>
<feature type="binding site" evidence="3">
    <location>
        <position position="112"/>
    </location>
    <ligand>
        <name>Zn(2+)</name>
        <dbReference type="ChEBI" id="CHEBI:29105"/>
        <label>1</label>
    </ligand>
</feature>
<feature type="binding site" evidence="3">
    <location>
        <position position="211"/>
    </location>
    <ligand>
        <name>Zn(2+)</name>
        <dbReference type="ChEBI" id="CHEBI:29105"/>
        <label>1</label>
    </ligand>
</feature>
<feature type="binding site" evidence="4">
    <location>
        <position position="308"/>
    </location>
    <ligand>
        <name>allantoate</name>
        <dbReference type="ChEBI" id="CHEBI:17536"/>
    </ligand>
</feature>
<dbReference type="NCBIfam" id="TIGR01879">
    <property type="entry name" value="hydantase"/>
    <property type="match status" value="1"/>
</dbReference>
<organism evidence="6 7">
    <name type="scientific">Liquorilactobacillus uvarum DSM 19971</name>
    <dbReference type="NCBI Taxonomy" id="1423812"/>
    <lineage>
        <taxon>Bacteria</taxon>
        <taxon>Bacillati</taxon>
        <taxon>Bacillota</taxon>
        <taxon>Bacilli</taxon>
        <taxon>Lactobacillales</taxon>
        <taxon>Lactobacillaceae</taxon>
        <taxon>Liquorilactobacillus</taxon>
    </lineage>
</organism>
<comment type="similarity">
    <text evidence="1">Belongs to the peptidase M20 family.</text>
</comment>
<keyword evidence="3" id="KW-0479">Metal-binding</keyword>
<sequence>MKRAPFSVIISFIKRGLNNMTKTTKQFNLLDLLKKFSVLGRTSSEGVTRRVYDSNWVAAQLKYADLAEKYGLNVFTDKMGNLYASTSNDPEQGPVIMTGSHMDTVVNGGKLDGTYGTLASLVSLGELVAEYGAPKVPIVAVSFSEEEGSRFETTFTGSKFLTNQFDDTVYNITDKENITFEDARKKALDELKSKIKMMHSKWKIAKYIELHIEQGPVLEKERIPIGIVTGITGQIRVLIQTHGIANHAGTTPMNMRDDAMRKAVSLMNDIYQELEQTSGLRYTIGKITATPNVANVVPNNVTFSLDMRHLDQSILNKVFDEISKLVERHDGKLTLTTNVKASKMNPHLKSVLEAAAQNKNLDYKCLPSGAGHDAQVVSYKFPTGMIFVPSINGISHSPLEKTEAKDLINGRETLKDALYKLAY</sequence>
<dbReference type="PATRIC" id="fig|1423812.3.peg.734"/>
<evidence type="ECO:0000313" key="7">
    <source>
        <dbReference type="Proteomes" id="UP000051155"/>
    </source>
</evidence>
<name>A0A0R1Q6Y7_9LACO</name>
<feature type="domain" description="Peptidase M20 dimerisation" evidence="5">
    <location>
        <begin position="230"/>
        <end position="331"/>
    </location>
</feature>
<dbReference type="PANTHER" id="PTHR32494:SF5">
    <property type="entry name" value="ALLANTOATE AMIDOHYDROLASE"/>
    <property type="match status" value="1"/>
</dbReference>
<dbReference type="Pfam" id="PF07687">
    <property type="entry name" value="M20_dimer"/>
    <property type="match status" value="1"/>
</dbReference>
<accession>A0A0R1Q6Y7</accession>
<dbReference type="SUPFAM" id="SSF53187">
    <property type="entry name" value="Zn-dependent exopeptidases"/>
    <property type="match status" value="1"/>
</dbReference>
<dbReference type="SUPFAM" id="SSF55031">
    <property type="entry name" value="Bacterial exopeptidase dimerisation domain"/>
    <property type="match status" value="1"/>
</dbReference>
<dbReference type="InterPro" id="IPR036264">
    <property type="entry name" value="Bact_exopeptidase_dim_dom"/>
</dbReference>
<protein>
    <recommendedName>
        <fullName evidence="5">Peptidase M20 dimerisation domain-containing protein</fullName>
    </recommendedName>
</protein>
<keyword evidence="7" id="KW-1185">Reference proteome</keyword>
<evidence type="ECO:0000256" key="4">
    <source>
        <dbReference type="PIRSR" id="PIRSR001235-2"/>
    </source>
</evidence>
<feature type="binding site" evidence="4">
    <location>
        <position position="236"/>
    </location>
    <ligand>
        <name>allantoate</name>
        <dbReference type="ChEBI" id="CHEBI:17536"/>
    </ligand>
</feature>
<dbReference type="GO" id="GO:0016813">
    <property type="term" value="F:hydrolase activity, acting on carbon-nitrogen (but not peptide) bonds, in linear amidines"/>
    <property type="evidence" value="ECO:0007669"/>
    <property type="project" value="InterPro"/>
</dbReference>
<dbReference type="STRING" id="1423812.FD20_GL000675"/>
<dbReference type="Gene3D" id="3.30.70.360">
    <property type="match status" value="1"/>
</dbReference>
<feature type="binding site" evidence="3">
    <location>
        <position position="147"/>
    </location>
    <ligand>
        <name>Zn(2+)</name>
        <dbReference type="ChEBI" id="CHEBI:29105"/>
        <label>2</label>
    </ligand>
</feature>
<dbReference type="AlphaFoldDB" id="A0A0R1Q6Y7"/>
<dbReference type="InterPro" id="IPR002933">
    <property type="entry name" value="Peptidase_M20"/>
</dbReference>
<dbReference type="PIRSF" id="PIRSF001235">
    <property type="entry name" value="Amidase_carbamoylase"/>
    <property type="match status" value="1"/>
</dbReference>
<dbReference type="Gene3D" id="3.40.630.10">
    <property type="entry name" value="Zn peptidases"/>
    <property type="match status" value="1"/>
</dbReference>
<evidence type="ECO:0000256" key="1">
    <source>
        <dbReference type="ARBA" id="ARBA00006153"/>
    </source>
</evidence>